<dbReference type="RefSeq" id="WP_006274574.1">
    <property type="nucleotide sequence ID" value="NZ_GL883079.1"/>
</dbReference>
<reference evidence="2" key="1">
    <citation type="submission" date="2011-03" db="EMBL/GenBank/DDBJ databases">
        <title>Draft genome sequence of Brevundimonas diminuta.</title>
        <authorList>
            <person name="Brown P.J.B."/>
            <person name="Buechlein A."/>
            <person name="Hemmerich C."/>
            <person name="Brun Y.V."/>
        </authorList>
    </citation>
    <scope>NUCLEOTIDE SEQUENCE [LARGE SCALE GENOMIC DNA]</scope>
    <source>
        <strain evidence="2">C19</strain>
    </source>
</reference>
<accession>F4QRC3</accession>
<evidence type="ECO:0000313" key="2">
    <source>
        <dbReference type="Proteomes" id="UP000006512"/>
    </source>
</evidence>
<dbReference type="HOGENOM" id="CLU_3284171_0_0_5"/>
<name>F4QRC3_9CAUL</name>
<proteinExistence type="predicted"/>
<organism evidence="1 2">
    <name type="scientific">Asticcacaulis biprosthecium C19</name>
    <dbReference type="NCBI Taxonomy" id="715226"/>
    <lineage>
        <taxon>Bacteria</taxon>
        <taxon>Pseudomonadati</taxon>
        <taxon>Pseudomonadota</taxon>
        <taxon>Alphaproteobacteria</taxon>
        <taxon>Caulobacterales</taxon>
        <taxon>Caulobacteraceae</taxon>
        <taxon>Asticcacaulis</taxon>
    </lineage>
</organism>
<dbReference type="AlphaFoldDB" id="F4QRC3"/>
<keyword evidence="2" id="KW-1185">Reference proteome</keyword>
<dbReference type="EMBL" id="GL883079">
    <property type="protein sequence ID" value="EGF90760.1"/>
    <property type="molecule type" value="Genomic_DNA"/>
</dbReference>
<dbReference type="Proteomes" id="UP000006512">
    <property type="component" value="Unassembled WGS sequence"/>
</dbReference>
<gene>
    <name evidence="1" type="ORF">ABI_37920</name>
</gene>
<sequence>MPSSARATEAHANAAIATAQDKRDRLMWKRIVTGLVSHEL</sequence>
<evidence type="ECO:0000313" key="1">
    <source>
        <dbReference type="EMBL" id="EGF90760.1"/>
    </source>
</evidence>
<protein>
    <submittedName>
        <fullName evidence="1">Uncharacterized protein</fullName>
    </submittedName>
</protein>